<accession>A0A7R8XG56</accession>
<dbReference type="EMBL" id="CAJPEV010000902">
    <property type="protein sequence ID" value="CAG0889411.1"/>
    <property type="molecule type" value="Genomic_DNA"/>
</dbReference>
<feature type="transmembrane region" description="Helical" evidence="8">
    <location>
        <begin position="194"/>
        <end position="213"/>
    </location>
</feature>
<dbReference type="InterPro" id="IPR006634">
    <property type="entry name" value="TLC-dom"/>
</dbReference>
<keyword evidence="5 8" id="KW-1133">Transmembrane helix</keyword>
<reference evidence="10" key="1">
    <citation type="submission" date="2020-11" db="EMBL/GenBank/DDBJ databases">
        <authorList>
            <person name="Tran Van P."/>
        </authorList>
    </citation>
    <scope>NUCLEOTIDE SEQUENCE</scope>
</reference>
<comment type="subcellular location">
    <subcellularLocation>
        <location evidence="1">Membrane</location>
        <topology evidence="1">Multi-pass membrane protein</topology>
    </subcellularLocation>
</comment>
<feature type="domain" description="TLC" evidence="9">
    <location>
        <begin position="143"/>
        <end position="260"/>
    </location>
</feature>
<evidence type="ECO:0000256" key="7">
    <source>
        <dbReference type="PROSITE-ProRule" id="PRU00205"/>
    </source>
</evidence>
<keyword evidence="11" id="KW-1185">Reference proteome</keyword>
<evidence type="ECO:0000256" key="2">
    <source>
        <dbReference type="ARBA" id="ARBA00004760"/>
    </source>
</evidence>
<dbReference type="InterPro" id="IPR016439">
    <property type="entry name" value="Lag1/Lac1-like"/>
</dbReference>
<evidence type="ECO:0000313" key="11">
    <source>
        <dbReference type="Proteomes" id="UP000677054"/>
    </source>
</evidence>
<evidence type="ECO:0000256" key="3">
    <source>
        <dbReference type="ARBA" id="ARBA00004991"/>
    </source>
</evidence>
<dbReference type="EMBL" id="LR900419">
    <property type="protein sequence ID" value="CAD7245617.1"/>
    <property type="molecule type" value="Genomic_DNA"/>
</dbReference>
<keyword evidence="4 7" id="KW-0812">Transmembrane</keyword>
<evidence type="ECO:0000313" key="10">
    <source>
        <dbReference type="EMBL" id="CAD7245617.1"/>
    </source>
</evidence>
<dbReference type="PANTHER" id="PTHR12560:SF0">
    <property type="entry name" value="LD18904P"/>
    <property type="match status" value="1"/>
</dbReference>
<evidence type="ECO:0000256" key="1">
    <source>
        <dbReference type="ARBA" id="ARBA00004141"/>
    </source>
</evidence>
<sequence length="260" mass="30083">MSSWSSTSLLSIINPRVLESMEALERIQAVVWKEEFWLPRNVTWEDMKSKPGRPMPEFQDLLYIFPISISFLIFRIFLETFVLDPLAKATVPMFSVVALLKKDVMGKVNGHIQHNGSVATGRKWNSKTKQGHKGVEKAKLQLQKLRETGFRFVTYSFLFLYGIWTMSDKSWLRDVELCFENIPFHAVTLEVRRYYMLEIGFYLSLSLTLVFDVKRKDFLAQMTHHVVTIVLLMGSWIVGAIRIGTLVLIVHDCADVFLEV</sequence>
<dbReference type="GO" id="GO:0016020">
    <property type="term" value="C:membrane"/>
    <property type="evidence" value="ECO:0007669"/>
    <property type="project" value="UniProtKB-SubCell"/>
</dbReference>
<evidence type="ECO:0000259" key="9">
    <source>
        <dbReference type="PROSITE" id="PS50922"/>
    </source>
</evidence>
<evidence type="ECO:0000256" key="5">
    <source>
        <dbReference type="ARBA" id="ARBA00022989"/>
    </source>
</evidence>
<evidence type="ECO:0000256" key="8">
    <source>
        <dbReference type="SAM" id="Phobius"/>
    </source>
</evidence>
<dbReference type="PIRSF" id="PIRSF005225">
    <property type="entry name" value="LAG1_LAC1"/>
    <property type="match status" value="1"/>
</dbReference>
<evidence type="ECO:0000256" key="4">
    <source>
        <dbReference type="ARBA" id="ARBA00022692"/>
    </source>
</evidence>
<dbReference type="PROSITE" id="PS50922">
    <property type="entry name" value="TLC"/>
    <property type="match status" value="1"/>
</dbReference>
<gene>
    <name evidence="10" type="ORF">DSTB1V02_LOCUS5487</name>
</gene>
<comment type="pathway">
    <text evidence="3">Sphingolipid metabolism.</text>
</comment>
<dbReference type="GO" id="GO:0046513">
    <property type="term" value="P:ceramide biosynthetic process"/>
    <property type="evidence" value="ECO:0007669"/>
    <property type="project" value="InterPro"/>
</dbReference>
<dbReference type="Proteomes" id="UP000677054">
    <property type="component" value="Unassembled WGS sequence"/>
</dbReference>
<dbReference type="UniPathway" id="UPA00222"/>
<dbReference type="OrthoDB" id="537032at2759"/>
<comment type="pathway">
    <text evidence="2">Lipid metabolism; sphingolipid metabolism.</text>
</comment>
<evidence type="ECO:0000256" key="6">
    <source>
        <dbReference type="ARBA" id="ARBA00023136"/>
    </source>
</evidence>
<keyword evidence="6 7" id="KW-0472">Membrane</keyword>
<protein>
    <recommendedName>
        <fullName evidence="9">TLC domain-containing protein</fullName>
    </recommendedName>
</protein>
<organism evidence="10">
    <name type="scientific">Darwinula stevensoni</name>
    <dbReference type="NCBI Taxonomy" id="69355"/>
    <lineage>
        <taxon>Eukaryota</taxon>
        <taxon>Metazoa</taxon>
        <taxon>Ecdysozoa</taxon>
        <taxon>Arthropoda</taxon>
        <taxon>Crustacea</taxon>
        <taxon>Oligostraca</taxon>
        <taxon>Ostracoda</taxon>
        <taxon>Podocopa</taxon>
        <taxon>Podocopida</taxon>
        <taxon>Darwinulocopina</taxon>
        <taxon>Darwinuloidea</taxon>
        <taxon>Darwinulidae</taxon>
        <taxon>Darwinula</taxon>
    </lineage>
</organism>
<name>A0A7R8XG56_9CRUS</name>
<proteinExistence type="predicted"/>
<dbReference type="GO" id="GO:0050291">
    <property type="term" value="F:sphingosine N-acyltransferase activity"/>
    <property type="evidence" value="ECO:0007669"/>
    <property type="project" value="InterPro"/>
</dbReference>
<feature type="transmembrane region" description="Helical" evidence="8">
    <location>
        <begin position="61"/>
        <end position="78"/>
    </location>
</feature>
<feature type="transmembrane region" description="Helical" evidence="8">
    <location>
        <begin position="149"/>
        <end position="167"/>
    </location>
</feature>
<dbReference type="PANTHER" id="PTHR12560">
    <property type="entry name" value="LONGEVITY ASSURANCE FACTOR 1 LAG1"/>
    <property type="match status" value="1"/>
</dbReference>
<dbReference type="Pfam" id="PF03798">
    <property type="entry name" value="TRAM_LAG1_CLN8"/>
    <property type="match status" value="1"/>
</dbReference>
<dbReference type="AlphaFoldDB" id="A0A7R8XG56"/>
<feature type="transmembrane region" description="Helical" evidence="8">
    <location>
        <begin position="225"/>
        <end position="250"/>
    </location>
</feature>